<dbReference type="Proteomes" id="UP000178744">
    <property type="component" value="Unassembled WGS sequence"/>
</dbReference>
<protein>
    <submittedName>
        <fullName evidence="1">Uncharacterized protein</fullName>
    </submittedName>
</protein>
<organism evidence="1 2">
    <name type="scientific">Candidatus Colwellbacteria bacterium RIFCSPLOWO2_01_FULL_48_10</name>
    <dbReference type="NCBI Taxonomy" id="1797690"/>
    <lineage>
        <taxon>Bacteria</taxon>
        <taxon>Candidatus Colwelliibacteriota</taxon>
    </lineage>
</organism>
<evidence type="ECO:0000313" key="2">
    <source>
        <dbReference type="Proteomes" id="UP000178744"/>
    </source>
</evidence>
<comment type="caution">
    <text evidence="1">The sequence shown here is derived from an EMBL/GenBank/DDBJ whole genome shotgun (WGS) entry which is preliminary data.</text>
</comment>
<accession>A0A1G1Z763</accession>
<dbReference type="AlphaFoldDB" id="A0A1G1Z763"/>
<gene>
    <name evidence="1" type="ORF">A3B23_00790</name>
</gene>
<reference evidence="1 2" key="1">
    <citation type="journal article" date="2016" name="Nat. Commun.">
        <title>Thousands of microbial genomes shed light on interconnected biogeochemical processes in an aquifer system.</title>
        <authorList>
            <person name="Anantharaman K."/>
            <person name="Brown C.T."/>
            <person name="Hug L.A."/>
            <person name="Sharon I."/>
            <person name="Castelle C.J."/>
            <person name="Probst A.J."/>
            <person name="Thomas B.C."/>
            <person name="Singh A."/>
            <person name="Wilkins M.J."/>
            <person name="Karaoz U."/>
            <person name="Brodie E.L."/>
            <person name="Williams K.H."/>
            <person name="Hubbard S.S."/>
            <person name="Banfield J.F."/>
        </authorList>
    </citation>
    <scope>NUCLEOTIDE SEQUENCE [LARGE SCALE GENOMIC DNA]</scope>
</reference>
<evidence type="ECO:0000313" key="1">
    <source>
        <dbReference type="EMBL" id="OGY59720.1"/>
    </source>
</evidence>
<proteinExistence type="predicted"/>
<dbReference type="EMBL" id="MHIY01000020">
    <property type="protein sequence ID" value="OGY59720.1"/>
    <property type="molecule type" value="Genomic_DNA"/>
</dbReference>
<sequence>MCLIMEALLLLAGERMRLCDTGGGIGDHLVPHLAHSAWSDRSNWFKTRRAGPDLTPLCHRNKSRESHFGQQTGPTTVLALGGSCVQLLLQQVQITKTRFLMRLVSKLLLISMIFPSEILMRNPTSEPQVGQRRLIITGPPLRHLWKKR</sequence>
<name>A0A1G1Z763_9BACT</name>